<sequence length="95" mass="11106">MARRRSITLDQESRVISLYKVGMAIKEIMKETDIKSEQTIYRILDSNGVPRRPKVNGVKRILVMIEEDVAAILDKEQSVSLYVNEAIRYYHDNRH</sequence>
<organism evidence="2 5">
    <name type="scientific">Phocaeicola dorei</name>
    <dbReference type="NCBI Taxonomy" id="357276"/>
    <lineage>
        <taxon>Bacteria</taxon>
        <taxon>Pseudomonadati</taxon>
        <taxon>Bacteroidota</taxon>
        <taxon>Bacteroidia</taxon>
        <taxon>Bacteroidales</taxon>
        <taxon>Bacteroidaceae</taxon>
        <taxon>Phocaeicola</taxon>
    </lineage>
</organism>
<dbReference type="Proteomes" id="UP000481616">
    <property type="component" value="Unassembled WGS sequence"/>
</dbReference>
<dbReference type="RefSeq" id="WP_130053597.1">
    <property type="nucleotide sequence ID" value="NZ_RCXK01000001.1"/>
</dbReference>
<dbReference type="AlphaFoldDB" id="A0A4Q5HYS4"/>
<evidence type="ECO:0000313" key="5">
    <source>
        <dbReference type="Proteomes" id="UP000481616"/>
    </source>
</evidence>
<dbReference type="GO" id="GO:0000150">
    <property type="term" value="F:DNA strand exchange activity"/>
    <property type="evidence" value="ECO:0007669"/>
    <property type="project" value="InterPro"/>
</dbReference>
<dbReference type="EMBL" id="VVYY01000001">
    <property type="protein sequence ID" value="KAA5400886.1"/>
    <property type="molecule type" value="Genomic_DNA"/>
</dbReference>
<evidence type="ECO:0000313" key="4">
    <source>
        <dbReference type="Proteomes" id="UP000441162"/>
    </source>
</evidence>
<reference evidence="4 5" key="1">
    <citation type="journal article" date="2019" name="Nat. Med.">
        <title>A library of human gut bacterial isolates paired with longitudinal multiomics data enables mechanistic microbiome research.</title>
        <authorList>
            <person name="Poyet M."/>
            <person name="Groussin M."/>
            <person name="Gibbons S.M."/>
            <person name="Avila-Pacheco J."/>
            <person name="Jiang X."/>
            <person name="Kearney S.M."/>
            <person name="Perrotta A.R."/>
            <person name="Berdy B."/>
            <person name="Zhao S."/>
            <person name="Lieberman T.D."/>
            <person name="Swanson P.K."/>
            <person name="Smith M."/>
            <person name="Roesemann S."/>
            <person name="Alexander J.E."/>
            <person name="Rich S.A."/>
            <person name="Livny J."/>
            <person name="Vlamakis H."/>
            <person name="Clish C."/>
            <person name="Bullock K."/>
            <person name="Deik A."/>
            <person name="Scott J."/>
            <person name="Pierce K.A."/>
            <person name="Xavier R.J."/>
            <person name="Alm E.J."/>
        </authorList>
    </citation>
    <scope>NUCLEOTIDE SEQUENCE [LARGE SCALE GENOMIC DNA]</scope>
    <source>
        <strain evidence="2 5">BIOML-A1</strain>
        <strain evidence="3 4">BIOML-A4</strain>
    </source>
</reference>
<comment type="caution">
    <text evidence="2">The sequence shown here is derived from an EMBL/GenBank/DDBJ whole genome shotgun (WGS) entry which is preliminary data.</text>
</comment>
<evidence type="ECO:0000313" key="3">
    <source>
        <dbReference type="EMBL" id="KAA5405072.1"/>
    </source>
</evidence>
<dbReference type="InterPro" id="IPR006120">
    <property type="entry name" value="Resolvase_HTH_dom"/>
</dbReference>
<proteinExistence type="predicted"/>
<dbReference type="Pfam" id="PF02796">
    <property type="entry name" value="HTH_7"/>
    <property type="match status" value="1"/>
</dbReference>
<accession>A0A4Q5HYS4</accession>
<dbReference type="GO" id="GO:0003677">
    <property type="term" value="F:DNA binding"/>
    <property type="evidence" value="ECO:0007669"/>
    <property type="project" value="InterPro"/>
</dbReference>
<dbReference type="Proteomes" id="UP000441162">
    <property type="component" value="Unassembled WGS sequence"/>
</dbReference>
<name>A0A4Q5HYS4_9BACT</name>
<evidence type="ECO:0000313" key="2">
    <source>
        <dbReference type="EMBL" id="KAA5400886.1"/>
    </source>
</evidence>
<dbReference type="Gene3D" id="1.10.10.60">
    <property type="entry name" value="Homeodomain-like"/>
    <property type="match status" value="1"/>
</dbReference>
<gene>
    <name evidence="3" type="ORF">F2Y51_11375</name>
    <name evidence="2" type="ORF">F2Y58_01570</name>
</gene>
<dbReference type="EMBL" id="VVZA01000008">
    <property type="protein sequence ID" value="KAA5405072.1"/>
    <property type="molecule type" value="Genomic_DNA"/>
</dbReference>
<feature type="domain" description="Resolvase HTH" evidence="1">
    <location>
        <begin position="3"/>
        <end position="45"/>
    </location>
</feature>
<protein>
    <submittedName>
        <fullName evidence="2">Helix-turn-helix domain-containing protein</fullName>
    </submittedName>
</protein>
<evidence type="ECO:0000259" key="1">
    <source>
        <dbReference type="Pfam" id="PF02796"/>
    </source>
</evidence>